<dbReference type="InterPro" id="IPR050696">
    <property type="entry name" value="FtsA/MreB"/>
</dbReference>
<dbReference type="STRING" id="246786.GS18_0207695"/>
<dbReference type="SUPFAM" id="SSF53067">
    <property type="entry name" value="Actin-like ATPase domain"/>
    <property type="match status" value="2"/>
</dbReference>
<organism evidence="2 3">
    <name type="scientific">Metabacillus indicus</name>
    <name type="common">Bacillus indicus</name>
    <dbReference type="NCBI Taxonomy" id="246786"/>
    <lineage>
        <taxon>Bacteria</taxon>
        <taxon>Bacillati</taxon>
        <taxon>Bacillota</taxon>
        <taxon>Bacilli</taxon>
        <taxon>Bacillales</taxon>
        <taxon>Bacillaceae</taxon>
        <taxon>Metabacillus</taxon>
    </lineage>
</organism>
<protein>
    <recommendedName>
        <fullName evidence="1">SHS2 domain-containing protein</fullName>
    </recommendedName>
</protein>
<evidence type="ECO:0000313" key="3">
    <source>
        <dbReference type="Proteomes" id="UP000028549"/>
    </source>
</evidence>
<dbReference type="EMBL" id="JNVC02000003">
    <property type="protein sequence ID" value="KEZ53172.1"/>
    <property type="molecule type" value="Genomic_DNA"/>
</dbReference>
<dbReference type="Gene3D" id="3.30.420.40">
    <property type="match status" value="2"/>
</dbReference>
<proteinExistence type="predicted"/>
<gene>
    <name evidence="2" type="ORF">GS18_0207695</name>
</gene>
<dbReference type="Gene3D" id="3.30.1490.300">
    <property type="match status" value="1"/>
</dbReference>
<dbReference type="AlphaFoldDB" id="A0A084H0R0"/>
<keyword evidence="3" id="KW-1185">Reference proteome</keyword>
<dbReference type="Pfam" id="PF14450">
    <property type="entry name" value="FtsA"/>
    <property type="match status" value="1"/>
</dbReference>
<dbReference type="PANTHER" id="PTHR32432:SF3">
    <property type="entry name" value="ETHANOLAMINE UTILIZATION PROTEIN EUTJ"/>
    <property type="match status" value="1"/>
</dbReference>
<comment type="caution">
    <text evidence="2">The sequence shown here is derived from an EMBL/GenBank/DDBJ whole genome shotgun (WGS) entry which is preliminary data.</text>
</comment>
<dbReference type="InterPro" id="IPR003494">
    <property type="entry name" value="SHS2_FtsA"/>
</dbReference>
<dbReference type="OrthoDB" id="9768127at2"/>
<evidence type="ECO:0000313" key="2">
    <source>
        <dbReference type="EMBL" id="KEZ53172.1"/>
    </source>
</evidence>
<feature type="domain" description="SHS2" evidence="1">
    <location>
        <begin position="7"/>
        <end position="202"/>
    </location>
</feature>
<dbReference type="CDD" id="cd24004">
    <property type="entry name" value="ASKHA_NBD_PilM-like"/>
    <property type="match status" value="1"/>
</dbReference>
<dbReference type="Proteomes" id="UP000028549">
    <property type="component" value="Unassembled WGS sequence"/>
</dbReference>
<dbReference type="SMART" id="SM00842">
    <property type="entry name" value="FtsA"/>
    <property type="match status" value="1"/>
</dbReference>
<sequence>MKAADHTFALDIGTRSVVGLLLSERSGVFEVIDAVMEEHNERSMLDGQIHDIQAVAKVIVSVKEKLEKKYGPLTKVSVAAAGRALKTLRAEASIDITGKPILEDEAVSQLELMAVQLAQQEIAQKETGMAGYDCVGYSVISYKLDQQEIGSLLDQQGHTASAEIIATFLPKVVTESLLAALKRADLEMLAMTLEPIAAINVLIPASMRRLNVALVDIGAGTSDIAITSEGTVTAYGMVPAAGDAITEAVSDEYLLDFHEAERVKRELNKSQIIHFKDILGYEKSVSKEAAAVSIQPAASRLAKLIKEEILSLNSGKPPKAVMLIGGGSLTPGLPVLLAEQLSLPEDRIAIRGIEAIQQLHLSDSLGKGPELVTPIGIAITSSINPIHYVSVSVNGQKVRLLQMKKRTVSDSLLSSGIQLSGYYGKPGLAYFVSINGRSVTVPGTYGEAPVICKNGRRCSVDEELQNGDQITIQKGKDGHSLPVVISDLIDVVPEKKIILNGEQVAVQAKLLKNGTPADPNDPVADRDVITYTFPDKVMDLFQDASRCTPFCLSIDGRLVHLDAFSGKITINHEKAHPDSSFKERDQITAVRKKRPTLGQVLSALEMDAYESITIFYNQEPTVIKKMLLHVYRGGVLLSLSDEIRSGDDLKIQKQQAGNFIFQDVFKAVDVTFPAQTNKRFLLLKNEQETSFHEELSPGDRISIKWM</sequence>
<name>A0A084H0R0_METID</name>
<dbReference type="PANTHER" id="PTHR32432">
    <property type="entry name" value="CELL DIVISION PROTEIN FTSA-RELATED"/>
    <property type="match status" value="1"/>
</dbReference>
<accession>A0A084H0R0</accession>
<dbReference type="RefSeq" id="WP_029565838.1">
    <property type="nucleotide sequence ID" value="NZ_JNVC02000003.1"/>
</dbReference>
<dbReference type="GO" id="GO:0051301">
    <property type="term" value="P:cell division"/>
    <property type="evidence" value="ECO:0007669"/>
    <property type="project" value="InterPro"/>
</dbReference>
<dbReference type="InterPro" id="IPR043129">
    <property type="entry name" value="ATPase_NBD"/>
</dbReference>
<evidence type="ECO:0000259" key="1">
    <source>
        <dbReference type="SMART" id="SM00842"/>
    </source>
</evidence>
<reference evidence="2 3" key="1">
    <citation type="journal article" date="2005" name="Int. J. Syst. Evol. Microbiol.">
        <title>Bacillus cibi sp. nov., isolated from jeotgal, a traditional Korean fermented seafood.</title>
        <authorList>
            <person name="Yoon J.H."/>
            <person name="Lee C.H."/>
            <person name="Oh T.K."/>
        </authorList>
    </citation>
    <scope>NUCLEOTIDE SEQUENCE [LARGE SCALE GENOMIC DNA]</scope>
    <source>
        <strain evidence="2 3">DSM 16189</strain>
    </source>
</reference>